<name>A0A4Y7PGB2_9AGAM</name>
<evidence type="ECO:0000256" key="5">
    <source>
        <dbReference type="ARBA" id="ARBA00023253"/>
    </source>
</evidence>
<evidence type="ECO:0000256" key="1">
    <source>
        <dbReference type="ARBA" id="ARBA00004240"/>
    </source>
</evidence>
<dbReference type="InterPro" id="IPR019378">
    <property type="entry name" value="GDP-Fuc_O-FucTrfase"/>
</dbReference>
<dbReference type="GO" id="GO:0046922">
    <property type="term" value="F:peptide-O-fucosyltransferase activity"/>
    <property type="evidence" value="ECO:0007669"/>
    <property type="project" value="InterPro"/>
</dbReference>
<evidence type="ECO:0000256" key="6">
    <source>
        <dbReference type="ARBA" id="ARBA00023277"/>
    </source>
</evidence>
<dbReference type="GO" id="GO:0006004">
    <property type="term" value="P:fucose metabolic process"/>
    <property type="evidence" value="ECO:0007669"/>
    <property type="project" value="UniProtKB-KW"/>
</dbReference>
<dbReference type="Gene3D" id="3.40.50.11350">
    <property type="match status" value="1"/>
</dbReference>
<dbReference type="CDD" id="cd11296">
    <property type="entry name" value="O-FucT_like"/>
    <property type="match status" value="1"/>
</dbReference>
<keyword evidence="5" id="KW-0294">Fucose metabolism</keyword>
<dbReference type="VEuPathDB" id="FungiDB:BD410DRAFT_810595"/>
<comment type="pathway">
    <text evidence="2">Protein modification; protein glycosylation.</text>
</comment>
<dbReference type="OrthoDB" id="423313at2759"/>
<dbReference type="STRING" id="50990.A0A4Y7PGB2"/>
<dbReference type="InterPro" id="IPR045130">
    <property type="entry name" value="OFUT2-like"/>
</dbReference>
<dbReference type="Pfam" id="PF10250">
    <property type="entry name" value="O-FucT"/>
    <property type="match status" value="1"/>
</dbReference>
<keyword evidence="3" id="KW-0808">Transferase</keyword>
<evidence type="ECO:0000313" key="9">
    <source>
        <dbReference type="EMBL" id="TDL13390.1"/>
    </source>
</evidence>
<dbReference type="AlphaFoldDB" id="A0A4Y7PGB2"/>
<evidence type="ECO:0000256" key="8">
    <source>
        <dbReference type="ARBA" id="ARBA00026232"/>
    </source>
</evidence>
<evidence type="ECO:0000256" key="7">
    <source>
        <dbReference type="ARBA" id="ARBA00025803"/>
    </source>
</evidence>
<keyword evidence="6" id="KW-0119">Carbohydrate metabolism</keyword>
<accession>A0A4Y7PGB2</accession>
<dbReference type="GO" id="GO:0005783">
    <property type="term" value="C:endoplasmic reticulum"/>
    <property type="evidence" value="ECO:0007669"/>
    <property type="project" value="UniProtKB-SubCell"/>
</dbReference>
<reference evidence="9 10" key="1">
    <citation type="submission" date="2018-06" db="EMBL/GenBank/DDBJ databases">
        <title>A transcriptomic atlas of mushroom development highlights an independent origin of complex multicellularity.</title>
        <authorList>
            <consortium name="DOE Joint Genome Institute"/>
            <person name="Krizsan K."/>
            <person name="Almasi E."/>
            <person name="Merenyi Z."/>
            <person name="Sahu N."/>
            <person name="Viragh M."/>
            <person name="Koszo T."/>
            <person name="Mondo S."/>
            <person name="Kiss B."/>
            <person name="Balint B."/>
            <person name="Kues U."/>
            <person name="Barry K."/>
            <person name="Hegedus J.C."/>
            <person name="Henrissat B."/>
            <person name="Johnson J."/>
            <person name="Lipzen A."/>
            <person name="Ohm R."/>
            <person name="Nagy I."/>
            <person name="Pangilinan J."/>
            <person name="Yan J."/>
            <person name="Xiong Y."/>
            <person name="Grigoriev I.V."/>
            <person name="Hibbett D.S."/>
            <person name="Nagy L.G."/>
        </authorList>
    </citation>
    <scope>NUCLEOTIDE SEQUENCE [LARGE SCALE GENOMIC DNA]</scope>
    <source>
        <strain evidence="9 10">SZMC22713</strain>
    </source>
</reference>
<organism evidence="9 10">
    <name type="scientific">Rickenella mellea</name>
    <dbReference type="NCBI Taxonomy" id="50990"/>
    <lineage>
        <taxon>Eukaryota</taxon>
        <taxon>Fungi</taxon>
        <taxon>Dikarya</taxon>
        <taxon>Basidiomycota</taxon>
        <taxon>Agaricomycotina</taxon>
        <taxon>Agaricomycetes</taxon>
        <taxon>Hymenochaetales</taxon>
        <taxon>Rickenellaceae</taxon>
        <taxon>Rickenella</taxon>
    </lineage>
</organism>
<comment type="similarity">
    <text evidence="7">Belongs to the glycosyltransferase 68 family.</text>
</comment>
<dbReference type="PANTHER" id="PTHR13398:SF0">
    <property type="entry name" value="GDP-FUCOSE PROTEIN O-FUCOSYLTRANSFERASE 2"/>
    <property type="match status" value="1"/>
</dbReference>
<protein>
    <recommendedName>
        <fullName evidence="8">GDP-fucose protein O-fucosyltransferase 2</fullName>
    </recommendedName>
</protein>
<proteinExistence type="inferred from homology"/>
<evidence type="ECO:0000313" key="10">
    <source>
        <dbReference type="Proteomes" id="UP000294933"/>
    </source>
</evidence>
<gene>
    <name evidence="9" type="ORF">BD410DRAFT_810595</name>
</gene>
<evidence type="ECO:0000256" key="4">
    <source>
        <dbReference type="ARBA" id="ARBA00022824"/>
    </source>
</evidence>
<dbReference type="Proteomes" id="UP000294933">
    <property type="component" value="Unassembled WGS sequence"/>
</dbReference>
<dbReference type="PANTHER" id="PTHR13398">
    <property type="entry name" value="GDP-FUCOSE PROTEIN O-FUCOSYLTRANSFERASE 2"/>
    <property type="match status" value="1"/>
</dbReference>
<dbReference type="EMBL" id="ML170661">
    <property type="protein sequence ID" value="TDL13390.1"/>
    <property type="molecule type" value="Genomic_DNA"/>
</dbReference>
<sequence>FFFASGASQRHHEAAVEEQLVANPAELNISNPYSEWLNGPPTPSFRDNLRNDTKYMTVWSPGGWTNDVMSLFNIIYVAIISERVAVMPPFAPTHLPQKAGLINFGDVFDVPRLIEGMKHPVVEWWQVKETGSTAVDEVGCWSVWATTQIQEGRPRPVPHPHHLNLDVSYTSIPSEAKLYVNRPGDVHVKMWALAALTFPDYRRNRLGTSFPSQLSGHSLPPDEHLACFDFAYYLCATHEREYEYDYSPAWRFVGRYARWNPTLLGIAHDLLRGAFELEPEEEIPPYVAVHVRRGDFRNACGKTPVNECFAPPSAFARRVADVQQELLETTGIDARRVLVTSDETDPAWWSEIKSFGWTWVNHTTARTAETYGLWYTVTVDAVFQSIGAGVVGTHGSTMSLLAARRTQDWYGGTTRMVKWGHLGADDG</sequence>
<evidence type="ECO:0000256" key="2">
    <source>
        <dbReference type="ARBA" id="ARBA00004922"/>
    </source>
</evidence>
<keyword evidence="4" id="KW-0256">Endoplasmic reticulum</keyword>
<comment type="subcellular location">
    <subcellularLocation>
        <location evidence="1">Endoplasmic reticulum</location>
    </subcellularLocation>
</comment>
<feature type="non-terminal residue" evidence="9">
    <location>
        <position position="1"/>
    </location>
</feature>
<keyword evidence="10" id="KW-1185">Reference proteome</keyword>
<evidence type="ECO:0000256" key="3">
    <source>
        <dbReference type="ARBA" id="ARBA00022679"/>
    </source>
</evidence>